<name>A0ABT7SHM0_9CELL</name>
<dbReference type="RefSeq" id="WP_289455543.1">
    <property type="nucleotide sequence ID" value="NZ_JAUCGQ010000001.1"/>
</dbReference>
<feature type="transmembrane region" description="Helical" evidence="1">
    <location>
        <begin position="110"/>
        <end position="129"/>
    </location>
</feature>
<feature type="transmembrane region" description="Helical" evidence="1">
    <location>
        <begin position="51"/>
        <end position="71"/>
    </location>
</feature>
<dbReference type="Proteomes" id="UP001529338">
    <property type="component" value="Unassembled WGS sequence"/>
</dbReference>
<keyword evidence="1" id="KW-1133">Transmembrane helix</keyword>
<protein>
    <submittedName>
        <fullName evidence="2">Uncharacterized protein</fullName>
    </submittedName>
</protein>
<evidence type="ECO:0000256" key="1">
    <source>
        <dbReference type="SAM" id="Phobius"/>
    </source>
</evidence>
<feature type="transmembrane region" description="Helical" evidence="1">
    <location>
        <begin position="141"/>
        <end position="164"/>
    </location>
</feature>
<evidence type="ECO:0000313" key="3">
    <source>
        <dbReference type="Proteomes" id="UP001529338"/>
    </source>
</evidence>
<accession>A0ABT7SHM0</accession>
<dbReference type="EMBL" id="JAUCGQ010000001">
    <property type="protein sequence ID" value="MDM7855686.1"/>
    <property type="molecule type" value="Genomic_DNA"/>
</dbReference>
<feature type="transmembrane region" description="Helical" evidence="1">
    <location>
        <begin position="28"/>
        <end position="45"/>
    </location>
</feature>
<proteinExistence type="predicted"/>
<keyword evidence="1" id="KW-0812">Transmembrane</keyword>
<feature type="transmembrane region" description="Helical" evidence="1">
    <location>
        <begin position="83"/>
        <end position="104"/>
    </location>
</feature>
<reference evidence="2 3" key="1">
    <citation type="submission" date="2023-06" db="EMBL/GenBank/DDBJ databases">
        <title>Cellulomonas sp. MW4 Whole genome sequence.</title>
        <authorList>
            <person name="Park S."/>
        </authorList>
    </citation>
    <scope>NUCLEOTIDE SEQUENCE [LARGE SCALE GENOMIC DNA]</scope>
    <source>
        <strain evidence="2 3">MW4</strain>
    </source>
</reference>
<keyword evidence="3" id="KW-1185">Reference proteome</keyword>
<evidence type="ECO:0000313" key="2">
    <source>
        <dbReference type="EMBL" id="MDM7855686.1"/>
    </source>
</evidence>
<gene>
    <name evidence="2" type="ORF">QRT04_12170</name>
</gene>
<sequence>MLTTGHPGAHRGGFADGEPLAAFVRRTWLGYGVLAAALVRLAVASEHLSDHALIGVTAAVWGAAELGWAGTALRGPLRARRTAFFGLALGAVGWVLVLPTAGVVGVADAVVVGLELVCALVLAVDLRLGPRARARPVRAGVWGRLGLLALGALVAALITVPTLATTEAGAHATMPGMGGMPGMSGTGHH</sequence>
<keyword evidence="1" id="KW-0472">Membrane</keyword>
<organism evidence="2 3">
    <name type="scientific">Cellulomonas alba</name>
    <dbReference type="NCBI Taxonomy" id="3053467"/>
    <lineage>
        <taxon>Bacteria</taxon>
        <taxon>Bacillati</taxon>
        <taxon>Actinomycetota</taxon>
        <taxon>Actinomycetes</taxon>
        <taxon>Micrococcales</taxon>
        <taxon>Cellulomonadaceae</taxon>
        <taxon>Cellulomonas</taxon>
    </lineage>
</organism>
<comment type="caution">
    <text evidence="2">The sequence shown here is derived from an EMBL/GenBank/DDBJ whole genome shotgun (WGS) entry which is preliminary data.</text>
</comment>